<feature type="signal peptide" evidence="1">
    <location>
        <begin position="1"/>
        <end position="20"/>
    </location>
</feature>
<feature type="chain" id="PRO_5045433307" evidence="1">
    <location>
        <begin position="21"/>
        <end position="373"/>
    </location>
</feature>
<dbReference type="Proteomes" id="UP001501758">
    <property type="component" value="Unassembled WGS sequence"/>
</dbReference>
<evidence type="ECO:0000259" key="2">
    <source>
        <dbReference type="Pfam" id="PF07995"/>
    </source>
</evidence>
<gene>
    <name evidence="3" type="ORF">GCM10009430_35600</name>
</gene>
<evidence type="ECO:0000313" key="3">
    <source>
        <dbReference type="EMBL" id="GAA0727479.1"/>
    </source>
</evidence>
<reference evidence="4" key="1">
    <citation type="journal article" date="2019" name="Int. J. Syst. Evol. Microbiol.">
        <title>The Global Catalogue of Microorganisms (GCM) 10K type strain sequencing project: providing services to taxonomists for standard genome sequencing and annotation.</title>
        <authorList>
            <consortium name="The Broad Institute Genomics Platform"/>
            <consortium name="The Broad Institute Genome Sequencing Center for Infectious Disease"/>
            <person name="Wu L."/>
            <person name="Ma J."/>
        </authorList>
    </citation>
    <scope>NUCLEOTIDE SEQUENCE [LARGE SCALE GENOMIC DNA]</scope>
    <source>
        <strain evidence="4">JCM 15974</strain>
    </source>
</reference>
<dbReference type="Pfam" id="PF07995">
    <property type="entry name" value="GSDH"/>
    <property type="match status" value="1"/>
</dbReference>
<evidence type="ECO:0000313" key="4">
    <source>
        <dbReference type="Proteomes" id="UP001501758"/>
    </source>
</evidence>
<dbReference type="SUPFAM" id="SSF50952">
    <property type="entry name" value="Soluble quinoprotein glucose dehydrogenase"/>
    <property type="match status" value="1"/>
</dbReference>
<organism evidence="3 4">
    <name type="scientific">Aquimarina litoralis</name>
    <dbReference type="NCBI Taxonomy" id="584605"/>
    <lineage>
        <taxon>Bacteria</taxon>
        <taxon>Pseudomonadati</taxon>
        <taxon>Bacteroidota</taxon>
        <taxon>Flavobacteriia</taxon>
        <taxon>Flavobacteriales</taxon>
        <taxon>Flavobacteriaceae</taxon>
        <taxon>Aquimarina</taxon>
    </lineage>
</organism>
<keyword evidence="1" id="KW-0732">Signal</keyword>
<accession>A0ABP3U985</accession>
<keyword evidence="4" id="KW-1185">Reference proteome</keyword>
<feature type="domain" description="Glucose/Sorbosone dehydrogenase" evidence="2">
    <location>
        <begin position="45"/>
        <end position="365"/>
    </location>
</feature>
<dbReference type="InterPro" id="IPR011042">
    <property type="entry name" value="6-blade_b-propeller_TolB-like"/>
</dbReference>
<dbReference type="InterPro" id="IPR012938">
    <property type="entry name" value="Glc/Sorbosone_DH"/>
</dbReference>
<evidence type="ECO:0000256" key="1">
    <source>
        <dbReference type="SAM" id="SignalP"/>
    </source>
</evidence>
<dbReference type="Gene3D" id="2.120.10.30">
    <property type="entry name" value="TolB, C-terminal domain"/>
    <property type="match status" value="1"/>
</dbReference>
<protein>
    <submittedName>
        <fullName evidence="3">PQQ-dependent sugar dehydrogenase</fullName>
    </submittedName>
</protein>
<dbReference type="PANTHER" id="PTHR19328">
    <property type="entry name" value="HEDGEHOG-INTERACTING PROTEIN"/>
    <property type="match status" value="1"/>
</dbReference>
<comment type="caution">
    <text evidence="3">The sequence shown here is derived from an EMBL/GenBank/DDBJ whole genome shotgun (WGS) entry which is preliminary data.</text>
</comment>
<proteinExistence type="predicted"/>
<dbReference type="InterPro" id="IPR011041">
    <property type="entry name" value="Quinoprot_gluc/sorb_DH_b-prop"/>
</dbReference>
<sequence length="373" mass="41898">MMRNFLILKTVILSTLLSCAQEKKNDITIDPDPNNYTTEIIVPDLEIPWGMAWLPDGSMLITEKKGELIHYKDGIKKTIGNVPEVYNRNQGGLLDIELHPEYSKNGWLYITYSSKEGSEKGGNTALIRAKLQNDQLASIETLYKGAPNTTRGHHFGSRIEFDDDGYVYFSIGDRGNRDENPQDITRDGGKIYRLQDNGSIPNDNPFVNDETSKKAIFSFGHRNPQGMAIHPTTGKIWVHEHGPRGGDEINIIEKGLNYGWPVITYGINYSGTSITDITSKEGMEQPVYYWVPSIAPSGMDFVTSDIYPNWKNGLLVGSLKFQYLELVELDKNKVIGRKKLLDGIGRVRNVRQGPDGYIYVAVENKGIIKIVPK</sequence>
<dbReference type="EMBL" id="BAAAGE010000003">
    <property type="protein sequence ID" value="GAA0727479.1"/>
    <property type="molecule type" value="Genomic_DNA"/>
</dbReference>
<name>A0ABP3U985_9FLAO</name>
<dbReference type="PANTHER" id="PTHR19328:SF75">
    <property type="entry name" value="ALDOSE SUGAR DEHYDROGENASE YLII"/>
    <property type="match status" value="1"/>
</dbReference>